<protein>
    <recommendedName>
        <fullName evidence="4">Nucleoside triphosphate pyrophosphatase</fullName>
        <ecNumber evidence="4">3.6.1.9</ecNumber>
    </recommendedName>
    <alternativeName>
        <fullName evidence="4">Nucleotide pyrophosphatase</fullName>
        <shortName evidence="4">Nucleotide PPase</shortName>
    </alternativeName>
</protein>
<comment type="subcellular location">
    <subcellularLocation>
        <location evidence="4">Cytoplasm</location>
    </subcellularLocation>
</comment>
<dbReference type="Pfam" id="PF02545">
    <property type="entry name" value="Maf"/>
    <property type="match status" value="1"/>
</dbReference>
<dbReference type="InterPro" id="IPR029001">
    <property type="entry name" value="ITPase-like_fam"/>
</dbReference>
<dbReference type="PANTHER" id="PTHR43213">
    <property type="entry name" value="BIFUNCTIONAL DTTP/UTP PYROPHOSPHATASE/METHYLTRANSFERASE PROTEIN-RELATED"/>
    <property type="match status" value="1"/>
</dbReference>
<feature type="active site" description="Proton acceptor" evidence="4">
    <location>
        <position position="71"/>
    </location>
</feature>
<dbReference type="EC" id="3.6.1.9" evidence="4"/>
<evidence type="ECO:0000256" key="1">
    <source>
        <dbReference type="ARBA" id="ARBA00001968"/>
    </source>
</evidence>
<keyword evidence="6" id="KW-1185">Reference proteome</keyword>
<dbReference type="Proteomes" id="UP000608154">
    <property type="component" value="Unassembled WGS sequence"/>
</dbReference>
<dbReference type="SUPFAM" id="SSF52972">
    <property type="entry name" value="ITPase-like"/>
    <property type="match status" value="1"/>
</dbReference>
<evidence type="ECO:0000313" key="5">
    <source>
        <dbReference type="EMBL" id="GGC04298.1"/>
    </source>
</evidence>
<dbReference type="InterPro" id="IPR003697">
    <property type="entry name" value="Maf-like"/>
</dbReference>
<proteinExistence type="inferred from homology"/>
<keyword evidence="3 4" id="KW-0546">Nucleotide metabolism</keyword>
<evidence type="ECO:0000256" key="2">
    <source>
        <dbReference type="ARBA" id="ARBA00022801"/>
    </source>
</evidence>
<dbReference type="AlphaFoldDB" id="A0A916TSW2"/>
<name>A0A916TSW2_9SPHN</name>
<dbReference type="RefSeq" id="WP_188771723.1">
    <property type="nucleotide sequence ID" value="NZ_BMHK01000014.1"/>
</dbReference>
<keyword evidence="2 4" id="KW-0378">Hydrolase</keyword>
<keyword evidence="4" id="KW-0963">Cytoplasm</keyword>
<comment type="caution">
    <text evidence="4">Lacks conserved residue(s) required for the propagation of feature annotation.</text>
</comment>
<comment type="similarity">
    <text evidence="4">Belongs to the Maf family.</text>
</comment>
<comment type="catalytic activity">
    <reaction evidence="4">
        <text>a ribonucleoside 5'-triphosphate + H2O = a ribonucleoside 5'-phosphate + diphosphate + H(+)</text>
        <dbReference type="Rhea" id="RHEA:23996"/>
        <dbReference type="ChEBI" id="CHEBI:15377"/>
        <dbReference type="ChEBI" id="CHEBI:15378"/>
        <dbReference type="ChEBI" id="CHEBI:33019"/>
        <dbReference type="ChEBI" id="CHEBI:58043"/>
        <dbReference type="ChEBI" id="CHEBI:61557"/>
        <dbReference type="EC" id="3.6.1.9"/>
    </reaction>
</comment>
<comment type="cofactor">
    <cofactor evidence="1 4">
        <name>a divalent metal cation</name>
        <dbReference type="ChEBI" id="CHEBI:60240"/>
    </cofactor>
</comment>
<dbReference type="PANTHER" id="PTHR43213:SF5">
    <property type="entry name" value="BIFUNCTIONAL DTTP_UTP PYROPHOSPHATASE_METHYLTRANSFERASE PROTEIN-RELATED"/>
    <property type="match status" value="1"/>
</dbReference>
<dbReference type="GO" id="GO:0005737">
    <property type="term" value="C:cytoplasm"/>
    <property type="evidence" value="ECO:0007669"/>
    <property type="project" value="UniProtKB-SubCell"/>
</dbReference>
<dbReference type="HAMAP" id="MF_00528">
    <property type="entry name" value="Maf"/>
    <property type="match status" value="1"/>
</dbReference>
<reference evidence="5" key="2">
    <citation type="submission" date="2020-09" db="EMBL/GenBank/DDBJ databases">
        <authorList>
            <person name="Sun Q."/>
            <person name="Zhou Y."/>
        </authorList>
    </citation>
    <scope>NUCLEOTIDE SEQUENCE</scope>
    <source>
        <strain evidence="5">CGMCC 1.15095</strain>
    </source>
</reference>
<dbReference type="GO" id="GO:0047429">
    <property type="term" value="F:nucleoside triphosphate diphosphatase activity"/>
    <property type="evidence" value="ECO:0007669"/>
    <property type="project" value="UniProtKB-EC"/>
</dbReference>
<dbReference type="Gene3D" id="3.90.950.10">
    <property type="match status" value="1"/>
</dbReference>
<organism evidence="5 6">
    <name type="scientific">Novosphingobium endophyticum</name>
    <dbReference type="NCBI Taxonomy" id="1955250"/>
    <lineage>
        <taxon>Bacteria</taxon>
        <taxon>Pseudomonadati</taxon>
        <taxon>Pseudomonadota</taxon>
        <taxon>Alphaproteobacteria</taxon>
        <taxon>Sphingomonadales</taxon>
        <taxon>Sphingomonadaceae</taxon>
        <taxon>Novosphingobium</taxon>
    </lineage>
</organism>
<comment type="function">
    <text evidence="4">Nucleoside triphosphate pyrophosphatase. May have a dual role in cell division arrest and in preventing the incorporation of modified nucleotides into cellular nucleic acids.</text>
</comment>
<reference evidence="5" key="1">
    <citation type="journal article" date="2014" name="Int. J. Syst. Evol. Microbiol.">
        <title>Complete genome sequence of Corynebacterium casei LMG S-19264T (=DSM 44701T), isolated from a smear-ripened cheese.</title>
        <authorList>
            <consortium name="US DOE Joint Genome Institute (JGI-PGF)"/>
            <person name="Walter F."/>
            <person name="Albersmeier A."/>
            <person name="Kalinowski J."/>
            <person name="Ruckert C."/>
        </authorList>
    </citation>
    <scope>NUCLEOTIDE SEQUENCE</scope>
    <source>
        <strain evidence="5">CGMCC 1.15095</strain>
    </source>
</reference>
<accession>A0A916TSW2</accession>
<dbReference type="GO" id="GO:0009117">
    <property type="term" value="P:nucleotide metabolic process"/>
    <property type="evidence" value="ECO:0007669"/>
    <property type="project" value="UniProtKB-KW"/>
</dbReference>
<comment type="catalytic activity">
    <reaction evidence="4">
        <text>a 2'-deoxyribonucleoside 5'-triphosphate + H2O = a 2'-deoxyribonucleoside 5'-phosphate + diphosphate + H(+)</text>
        <dbReference type="Rhea" id="RHEA:44644"/>
        <dbReference type="ChEBI" id="CHEBI:15377"/>
        <dbReference type="ChEBI" id="CHEBI:15378"/>
        <dbReference type="ChEBI" id="CHEBI:33019"/>
        <dbReference type="ChEBI" id="CHEBI:61560"/>
        <dbReference type="ChEBI" id="CHEBI:65317"/>
        <dbReference type="EC" id="3.6.1.9"/>
    </reaction>
</comment>
<dbReference type="PIRSF" id="PIRSF006305">
    <property type="entry name" value="Maf"/>
    <property type="match status" value="1"/>
</dbReference>
<dbReference type="EMBL" id="BMHK01000014">
    <property type="protein sequence ID" value="GGC04298.1"/>
    <property type="molecule type" value="Genomic_DNA"/>
</dbReference>
<evidence type="ECO:0000256" key="4">
    <source>
        <dbReference type="HAMAP-Rule" id="MF_00528"/>
    </source>
</evidence>
<comment type="caution">
    <text evidence="5">The sequence shown here is derived from an EMBL/GenBank/DDBJ whole genome shotgun (WGS) entry which is preliminary data.</text>
</comment>
<evidence type="ECO:0000313" key="6">
    <source>
        <dbReference type="Proteomes" id="UP000608154"/>
    </source>
</evidence>
<evidence type="ECO:0000256" key="3">
    <source>
        <dbReference type="ARBA" id="ARBA00023080"/>
    </source>
</evidence>
<sequence>MIILASQSASRRAMLEAAAIPFRTQPARIDERGIEAELGAAPPDEVALALAKAKAIAVSQKAPGELVLGSDSLVTCEGFRFDKPDTREAATEHLRFFSGKAMKLHSAAALAREGEVIWSGSGLAELHVAALSDTFIGEYLDAEWPEVAGCVGVFRFEGRGVQLFEKVEGDYFTILGMPLLKVQAALRNLGAMKQ</sequence>
<gene>
    <name evidence="5" type="ORF">GCM10011494_23450</name>
</gene>